<dbReference type="RefSeq" id="WP_147187637.1">
    <property type="nucleotide sequence ID" value="NZ_CP042435.1"/>
</dbReference>
<dbReference type="Proteomes" id="UP000321533">
    <property type="component" value="Chromosome"/>
</dbReference>
<dbReference type="OrthoDB" id="1490253at2"/>
<keyword evidence="1" id="KW-0732">Signal</keyword>
<protein>
    <submittedName>
        <fullName evidence="2">Uncharacterized protein</fullName>
    </submittedName>
</protein>
<feature type="chain" id="PRO_5022997290" evidence="1">
    <location>
        <begin position="22"/>
        <end position="510"/>
    </location>
</feature>
<keyword evidence="3" id="KW-1185">Reference proteome</keyword>
<dbReference type="AlphaFoldDB" id="A0A5B8V2U5"/>
<accession>A0A5B8V2U5</accession>
<evidence type="ECO:0000313" key="2">
    <source>
        <dbReference type="EMBL" id="QEC65837.1"/>
    </source>
</evidence>
<organism evidence="2 3">
    <name type="scientific">Panacibacter ginsenosidivorans</name>
    <dbReference type="NCBI Taxonomy" id="1813871"/>
    <lineage>
        <taxon>Bacteria</taxon>
        <taxon>Pseudomonadati</taxon>
        <taxon>Bacteroidota</taxon>
        <taxon>Chitinophagia</taxon>
        <taxon>Chitinophagales</taxon>
        <taxon>Chitinophagaceae</taxon>
        <taxon>Panacibacter</taxon>
    </lineage>
</organism>
<sequence length="510" mass="59239">MFKNIAIIIVLFACSTLTANAQKIFYSEPDHNDQKSLDFDVAGKINNHYLIYKNYRADNYISVYDGEMKLVENVTLDFMPDKLLGTDLITYKDFFYLFYQYQKRGIAYVMAAKIDGDGKIIGDPLELDTTIINSFSNNRVYNILGSEDKQRIAVFKINSKNNDRYFLTTSLFDNNLKLTNKSRVTVDMPNRSDFLSEFTLGNDGSLVFLRAAGSADNDNINKLTLLSKQPDDDSVYSFDLNVKDIYLDDVKIKIDNINKHYLISSFYSKQKRGNIDGLYCAVWDKRNQKIMYETSTTFSEEIRNNAKNEGNPKYAFNDFYIQNILVRKDGGFVIASESVYSSTRGSNYSRWDYLYGSPFMRPSDYYLYSPSFYNSYYYPWSRWGNYGGFQVNRYFADNIAIIALDSTANMQWTNIINKSQYDDYTDNFIGYGTLNTGGKFHFIFNQLEKRTLLLTDQSITPDGEVNRSPTLHNLSKEYQFMPRYAKQVSSYELVVPCQYRNYICFAKVEY</sequence>
<dbReference type="KEGG" id="pgin:FRZ67_00410"/>
<feature type="signal peptide" evidence="1">
    <location>
        <begin position="1"/>
        <end position="21"/>
    </location>
</feature>
<dbReference type="EMBL" id="CP042435">
    <property type="protein sequence ID" value="QEC65837.1"/>
    <property type="molecule type" value="Genomic_DNA"/>
</dbReference>
<reference evidence="2 3" key="1">
    <citation type="journal article" date="2016" name="Int. J. Syst. Evol. Microbiol.">
        <title>Panacibacter ginsenosidivorans gen. nov., sp. nov., with ginsenoside converting activity isolated from soil of a ginseng field.</title>
        <authorList>
            <person name="Siddiqi M.Z."/>
            <person name="Muhammad Shafi S."/>
            <person name="Choi K.D."/>
            <person name="Im W.T."/>
        </authorList>
    </citation>
    <scope>NUCLEOTIDE SEQUENCE [LARGE SCALE GENOMIC DNA]</scope>
    <source>
        <strain evidence="2 3">Gsoil1550</strain>
    </source>
</reference>
<evidence type="ECO:0000313" key="3">
    <source>
        <dbReference type="Proteomes" id="UP000321533"/>
    </source>
</evidence>
<name>A0A5B8V2U5_9BACT</name>
<evidence type="ECO:0000256" key="1">
    <source>
        <dbReference type="SAM" id="SignalP"/>
    </source>
</evidence>
<gene>
    <name evidence="2" type="ORF">FRZ67_00410</name>
</gene>
<proteinExistence type="predicted"/>